<evidence type="ECO:0000256" key="1">
    <source>
        <dbReference type="SAM" id="MobiDB-lite"/>
    </source>
</evidence>
<proteinExistence type="predicted"/>
<evidence type="ECO:0000256" key="2">
    <source>
        <dbReference type="SAM" id="Phobius"/>
    </source>
</evidence>
<keyword evidence="2" id="KW-0472">Membrane</keyword>
<dbReference type="Proteomes" id="UP000293377">
    <property type="component" value="Unassembled WGS sequence"/>
</dbReference>
<evidence type="ECO:0000313" key="4">
    <source>
        <dbReference type="Proteomes" id="UP000293377"/>
    </source>
</evidence>
<keyword evidence="4" id="KW-1185">Reference proteome</keyword>
<accession>A0A4Q6I9W1</accession>
<dbReference type="AlphaFoldDB" id="A0A4Q6I9W1"/>
<protein>
    <submittedName>
        <fullName evidence="3">Uncharacterized protein</fullName>
    </submittedName>
</protein>
<comment type="caution">
    <text evidence="3">The sequence shown here is derived from an EMBL/GenBank/DDBJ whole genome shotgun (WGS) entry which is preliminary data.</text>
</comment>
<feature type="region of interest" description="Disordered" evidence="1">
    <location>
        <begin position="36"/>
        <end position="56"/>
    </location>
</feature>
<keyword evidence="2" id="KW-0812">Transmembrane</keyword>
<sequence>MDKKGEIVIGIFIAIIVLLAILIMISMCQEVLSRGKYGQRGPGDGSHDDRRGQPSALASCGFMGLEKEMDRIRIEEQVRNRLGQMHGDHRQEVQELNLQQLSSIYNQKG</sequence>
<dbReference type="RefSeq" id="WP_129992578.1">
    <property type="nucleotide sequence ID" value="NZ_QOHL01000007.1"/>
</dbReference>
<evidence type="ECO:0000313" key="3">
    <source>
        <dbReference type="EMBL" id="RZB12817.1"/>
    </source>
</evidence>
<organism evidence="3 4">
    <name type="scientific">Ehrlichia minasensis</name>
    <dbReference type="NCBI Taxonomy" id="1242993"/>
    <lineage>
        <taxon>Bacteria</taxon>
        <taxon>Pseudomonadati</taxon>
        <taxon>Pseudomonadota</taxon>
        <taxon>Alphaproteobacteria</taxon>
        <taxon>Rickettsiales</taxon>
        <taxon>Anaplasmataceae</taxon>
        <taxon>Ehrlichia</taxon>
    </lineage>
</organism>
<keyword evidence="2" id="KW-1133">Transmembrane helix</keyword>
<reference evidence="3 4" key="1">
    <citation type="submission" date="2018-06" db="EMBL/GenBank/DDBJ databases">
        <title>Complete Genome Sequence of Ehrlichia minasensis Isolated From Cattle.</title>
        <authorList>
            <person name="Aguiar D.M."/>
            <person name="Araujo J.P.A.Jr."/>
            <person name="Nakazato L."/>
            <person name="Bard E."/>
            <person name="Cabezas-Cruz A."/>
        </authorList>
    </citation>
    <scope>NUCLEOTIDE SEQUENCE [LARGE SCALE GENOMIC DNA]</scope>
    <source>
        <strain evidence="3 4">B11</strain>
    </source>
</reference>
<name>A0A4Q6I9W1_9RICK</name>
<feature type="transmembrane region" description="Helical" evidence="2">
    <location>
        <begin position="7"/>
        <end position="27"/>
    </location>
</feature>
<gene>
    <name evidence="3" type="ORF">DRF75_02225</name>
</gene>
<dbReference type="EMBL" id="QOHL01000007">
    <property type="protein sequence ID" value="RZB12817.1"/>
    <property type="molecule type" value="Genomic_DNA"/>
</dbReference>